<feature type="region of interest" description="Disordered" evidence="1">
    <location>
        <begin position="93"/>
        <end position="143"/>
    </location>
</feature>
<accession>A0ABN6DSA1</accession>
<proteinExistence type="predicted"/>
<protein>
    <recommendedName>
        <fullName evidence="4">Hemagglutinin-like protein</fullName>
    </recommendedName>
</protein>
<name>A0ABN6DSA1_ERWRD</name>
<evidence type="ECO:0000256" key="1">
    <source>
        <dbReference type="SAM" id="MobiDB-lite"/>
    </source>
</evidence>
<reference evidence="2 3" key="1">
    <citation type="submission" date="2021-01" db="EMBL/GenBank/DDBJ databases">
        <title>Complete genome sequence of Erwinia rhapontici MAFF 311153.</title>
        <authorList>
            <person name="Morohoshi T."/>
            <person name="Someya N."/>
        </authorList>
    </citation>
    <scope>NUCLEOTIDE SEQUENCE [LARGE SCALE GENOMIC DNA]</scope>
    <source>
        <strain evidence="2 3">MAFF 311153</strain>
    </source>
</reference>
<sequence length="339" mass="34454">MHSSWLSVKEQTGLFAGSGGYAIKVGEHTQLDGAVIASTATADKNSLDTGTLGWSDIHNQADYKTEHQSVGFNSGGPIGANLLSNVSALPISGSGSEGHAEGTTKAAVSEGSITVRDTAKQQQDVSTLNRDTEHANDGSITPIFNKEKEQKRLQQAQLVSDIAGQALDIYNTHEATKATREATAALGDKSRQAGLEERAKKALAEEKGVNPKVDDGPQAVAGKAWQLAYDDALAANGAQMGGSVSTGVNAVVSALQGLAGGDIRAALAQGAAPYLAGVVKTLTTQDKQYSELSAAEKANNALAHALLGGVVAELSGGSGSGRACGAGDSAGAVRYGGQQ</sequence>
<dbReference type="EMBL" id="AP024329">
    <property type="protein sequence ID" value="BCQ36918.1"/>
    <property type="molecule type" value="Genomic_DNA"/>
</dbReference>
<evidence type="ECO:0008006" key="4">
    <source>
        <dbReference type="Google" id="ProtNLM"/>
    </source>
</evidence>
<dbReference type="Proteomes" id="UP000677515">
    <property type="component" value="Chromosome"/>
</dbReference>
<dbReference type="RefSeq" id="WP_244874686.1">
    <property type="nucleotide sequence ID" value="NZ_AP024329.1"/>
</dbReference>
<feature type="compositionally biased region" description="Polar residues" evidence="1">
    <location>
        <begin position="120"/>
        <end position="129"/>
    </location>
</feature>
<organism evidence="2 3">
    <name type="scientific">Erwinia rhapontici</name>
    <name type="common">Pectobacterium rhapontici</name>
    <dbReference type="NCBI Taxonomy" id="55212"/>
    <lineage>
        <taxon>Bacteria</taxon>
        <taxon>Pseudomonadati</taxon>
        <taxon>Pseudomonadota</taxon>
        <taxon>Gammaproteobacteria</taxon>
        <taxon>Enterobacterales</taxon>
        <taxon>Erwiniaceae</taxon>
        <taxon>Erwinia</taxon>
    </lineage>
</organism>
<gene>
    <name evidence="2" type="ORF">ERHA53_42610</name>
</gene>
<keyword evidence="3" id="KW-1185">Reference proteome</keyword>
<evidence type="ECO:0000313" key="2">
    <source>
        <dbReference type="EMBL" id="BCQ36918.1"/>
    </source>
</evidence>
<evidence type="ECO:0000313" key="3">
    <source>
        <dbReference type="Proteomes" id="UP000677515"/>
    </source>
</evidence>